<dbReference type="Proteomes" id="UP000054047">
    <property type="component" value="Unassembled WGS sequence"/>
</dbReference>
<keyword evidence="3" id="KW-1185">Reference proteome</keyword>
<evidence type="ECO:0000256" key="1">
    <source>
        <dbReference type="SAM" id="MobiDB-lite"/>
    </source>
</evidence>
<gene>
    <name evidence="2" type="ORF">ANCDUO_10292</name>
</gene>
<evidence type="ECO:0000313" key="2">
    <source>
        <dbReference type="EMBL" id="KIH59471.1"/>
    </source>
</evidence>
<organism evidence="2 3">
    <name type="scientific">Ancylostoma duodenale</name>
    <dbReference type="NCBI Taxonomy" id="51022"/>
    <lineage>
        <taxon>Eukaryota</taxon>
        <taxon>Metazoa</taxon>
        <taxon>Ecdysozoa</taxon>
        <taxon>Nematoda</taxon>
        <taxon>Chromadorea</taxon>
        <taxon>Rhabditida</taxon>
        <taxon>Rhabditina</taxon>
        <taxon>Rhabditomorpha</taxon>
        <taxon>Strongyloidea</taxon>
        <taxon>Ancylostomatidae</taxon>
        <taxon>Ancylostomatinae</taxon>
        <taxon>Ancylostoma</taxon>
    </lineage>
</organism>
<reference evidence="2 3" key="1">
    <citation type="submission" date="2013-12" db="EMBL/GenBank/DDBJ databases">
        <title>Draft genome of the parsitic nematode Ancylostoma duodenale.</title>
        <authorList>
            <person name="Mitreva M."/>
        </authorList>
    </citation>
    <scope>NUCLEOTIDE SEQUENCE [LARGE SCALE GENOMIC DNA]</scope>
    <source>
        <strain evidence="2 3">Zhejiang</strain>
    </source>
</reference>
<protein>
    <submittedName>
        <fullName evidence="2">Uncharacterized protein</fullName>
    </submittedName>
</protein>
<feature type="region of interest" description="Disordered" evidence="1">
    <location>
        <begin position="42"/>
        <end position="70"/>
    </location>
</feature>
<name>A0A0C2GR81_9BILA</name>
<accession>A0A0C2GR81</accession>
<dbReference type="OrthoDB" id="27543at2759"/>
<dbReference type="EMBL" id="KN731923">
    <property type="protein sequence ID" value="KIH59471.1"/>
    <property type="molecule type" value="Genomic_DNA"/>
</dbReference>
<sequence>MRLESSPQVRCPYLRYQIERTVEGPRDLIIFVLRVRQLPGTVQSDDIDGPRSPSSRATPRRRLGGPPLSAPLRKRMQLLETDSTSKDVKNPIGFKVLVTQWLPFRRSCPHTNVVQSRLGRISAILFEPYDEGEEEYLSPMASKKVLHDCVPLRQQYVDCSQKFYNRCLGKSDRLLMITKENVFACYSVKAGQLLIAFLMLIMLSGSGSKEVGVADISFDGQSVLVANSRKMSGFSKSGDEKWTTAVQKRLLNIKAMRTAKTYFMVFSPYLDTIFHYISTMLGKGEPSKYAKEIMDYLEKKSLMLALPDFRNAFETLKTKRAELFIYEWILNFPKQIVPSFFSSLRDINGPLAPFSENR</sequence>
<dbReference type="AlphaFoldDB" id="A0A0C2GR81"/>
<proteinExistence type="predicted"/>
<evidence type="ECO:0000313" key="3">
    <source>
        <dbReference type="Proteomes" id="UP000054047"/>
    </source>
</evidence>